<dbReference type="Pfam" id="PF00271">
    <property type="entry name" value="Helicase_C"/>
    <property type="match status" value="1"/>
</dbReference>
<dbReference type="OrthoDB" id="9814088at2"/>
<dbReference type="PROSITE" id="PS51194">
    <property type="entry name" value="HELICASE_CTER"/>
    <property type="match status" value="1"/>
</dbReference>
<dbReference type="InterPro" id="IPR001650">
    <property type="entry name" value="Helicase_C-like"/>
</dbReference>
<evidence type="ECO:0000313" key="4">
    <source>
        <dbReference type="EMBL" id="RIJ22070.1"/>
    </source>
</evidence>
<accession>A0A399QTH3</accession>
<keyword evidence="4" id="KW-0347">Helicase</keyword>
<dbReference type="AlphaFoldDB" id="A0A399QTH3"/>
<dbReference type="Gene3D" id="3.40.50.10810">
    <property type="entry name" value="Tandem AAA-ATPase domain"/>
    <property type="match status" value="1"/>
</dbReference>
<dbReference type="InterPro" id="IPR000330">
    <property type="entry name" value="SNF2_N"/>
</dbReference>
<proteinExistence type="predicted"/>
<dbReference type="GO" id="GO:0004386">
    <property type="term" value="F:helicase activity"/>
    <property type="evidence" value="ECO:0007669"/>
    <property type="project" value="UniProtKB-KW"/>
</dbReference>
<evidence type="ECO:0000259" key="3">
    <source>
        <dbReference type="PROSITE" id="PS51194"/>
    </source>
</evidence>
<sequence>MTKVDIRFCAMLRPDGRERIELRETRAPSLPLMKPKLNTIPIAEWPSKLSYSQGRALAKARVQGEDDTAQLIKEDGDGLLLPAHLVADLEEADARELGLPPVTPLTLQLNGRGLVHEATFNVEARWLSRGGQAERCDVAGARIRTRGESFRLPRRLFQAWQLVRELNSKSELSARQAVLVKLKEVLGNQIGGQIEPDGQISRLKIAHAAAFSLDLKLADGEFDFDPVLFAQRTNETSQELGSLPDATSEGLLPPNGARAFAQKFRQASTVRNGYLMPDGTFVFLDEGLRRGLELVHRKQRASNEEKREFARNPTLAMREYLAAGSAEDDDGEICLFVETEQFSTRVRDIEVWKPVVVPWLKSKPNSWLPEIFGVRIGDPPHDRQISLVPERLPELKAAAAQALQDEKEDFAFEGERYPATPEFVAAIENLSTLHDEATKAQTAGNQDQAEPPRDTYFLQVDDNLEELKFAPLAAGEGGPAFEQPNLPQSVISTPKPHQKIGIAWLSHGWQRGTPGLLLADDMGLGKTFQALAFFAWLKGQNPSLAPILIVAPSGLLKNWEQEIELHIRPGALGRLERVYGGDLNRLRTAKGTDIRGGSSRLDVSELRDAGVVLTTFETMRDYHMSFAKIRFSVVVYDEIQKLKNPVSQMTRAAKTLNGQLQIGMTGTPVENRLQDLWSISDVIFPGFLGTSKDFETKYTPDDRVAMESLHSKITEQADNTPAFMLRRMKSDILEGLPEKKMVIHEAAMPPRQRAAYDKVLLRAQAMRQEGSRGSMLEIIQQMRGTSLHPASPHAVSDDRAYIEESARLQKTFEILQSIREEGEKALIFCESHAMQDFLSGALQRWFDLPHPVPRINGSIRSAERQNIVNRFQAAPKGFDLLILSPKAGGVGLNITSANHVIHLSRWWNPAVEDQATDRVYRIGQDKPVTVHLPLAIHPDPSVAEHSFDRRLDALMRRKRQLSSTLLVPPESDSDAEYLLAETLDWATARTGEEGKLALEAEDPLVPLPTEREPEKAPKVRRLLTAKDAIPGWEEQPPAALISRLVFKQGEARDWRIFSQYLDGADISTLKIVDPYTCAHRKQRQQVVAFVQKLRRMTANITEVELTAYDAESTNSDHRESDDDQVEHLSRSWRSGLSDVPLTLEIKSKRAGDDLHDRSVEAVARTGDRFIWDLGRGIQGVMSAEKDCTVVATHEPISSTQQSQPKMSGVH</sequence>
<dbReference type="GO" id="GO:0016787">
    <property type="term" value="F:hydrolase activity"/>
    <property type="evidence" value="ECO:0007669"/>
    <property type="project" value="UniProtKB-KW"/>
</dbReference>
<dbReference type="PROSITE" id="PS51192">
    <property type="entry name" value="HELICASE_ATP_BIND_1"/>
    <property type="match status" value="1"/>
</dbReference>
<keyword evidence="4" id="KW-0547">Nucleotide-binding</keyword>
<feature type="domain" description="Helicase C-terminal" evidence="3">
    <location>
        <begin position="810"/>
        <end position="973"/>
    </location>
</feature>
<gene>
    <name evidence="4" type="ORF">D1224_10885</name>
</gene>
<dbReference type="CDD" id="cd18793">
    <property type="entry name" value="SF2_C_SNF"/>
    <property type="match status" value="1"/>
</dbReference>
<name>A0A399QTH3_9PROT</name>
<dbReference type="InterPro" id="IPR050496">
    <property type="entry name" value="SNF2_RAD54_helicase_repair"/>
</dbReference>
<keyword evidence="1" id="KW-0378">Hydrolase</keyword>
<dbReference type="EMBL" id="QWGB01000007">
    <property type="protein sequence ID" value="RIJ22070.1"/>
    <property type="molecule type" value="Genomic_DNA"/>
</dbReference>
<dbReference type="PANTHER" id="PTHR45629:SF7">
    <property type="entry name" value="DNA EXCISION REPAIR PROTEIN ERCC-6-RELATED"/>
    <property type="match status" value="1"/>
</dbReference>
<dbReference type="InterPro" id="IPR014001">
    <property type="entry name" value="Helicase_ATP-bd"/>
</dbReference>
<dbReference type="InterPro" id="IPR049730">
    <property type="entry name" value="SNF2/RAD54-like_C"/>
</dbReference>
<keyword evidence="4" id="KW-0067">ATP-binding</keyword>
<evidence type="ECO:0000259" key="2">
    <source>
        <dbReference type="PROSITE" id="PS51192"/>
    </source>
</evidence>
<dbReference type="Gene3D" id="3.40.50.300">
    <property type="entry name" value="P-loop containing nucleotide triphosphate hydrolases"/>
    <property type="match status" value="1"/>
</dbReference>
<evidence type="ECO:0000313" key="5">
    <source>
        <dbReference type="Proteomes" id="UP000265431"/>
    </source>
</evidence>
<dbReference type="SMART" id="SM00487">
    <property type="entry name" value="DEXDc"/>
    <property type="match status" value="1"/>
</dbReference>
<dbReference type="CDD" id="cd17919">
    <property type="entry name" value="DEXHc_Snf"/>
    <property type="match status" value="1"/>
</dbReference>
<protein>
    <submittedName>
        <fullName evidence="4">DEAD/DEAH box helicase</fullName>
    </submittedName>
</protein>
<dbReference type="InterPro" id="IPR027417">
    <property type="entry name" value="P-loop_NTPase"/>
</dbReference>
<organism evidence="4 5">
    <name type="scientific">Henriciella barbarensis</name>
    <dbReference type="NCBI Taxonomy" id="86342"/>
    <lineage>
        <taxon>Bacteria</taxon>
        <taxon>Pseudomonadati</taxon>
        <taxon>Pseudomonadota</taxon>
        <taxon>Alphaproteobacteria</taxon>
        <taxon>Hyphomonadales</taxon>
        <taxon>Hyphomonadaceae</taxon>
        <taxon>Henriciella</taxon>
    </lineage>
</organism>
<dbReference type="SUPFAM" id="SSF52540">
    <property type="entry name" value="P-loop containing nucleoside triphosphate hydrolases"/>
    <property type="match status" value="2"/>
</dbReference>
<keyword evidence="5" id="KW-1185">Reference proteome</keyword>
<dbReference type="PANTHER" id="PTHR45629">
    <property type="entry name" value="SNF2/RAD54 FAMILY MEMBER"/>
    <property type="match status" value="1"/>
</dbReference>
<dbReference type="Pfam" id="PF00176">
    <property type="entry name" value="SNF2-rel_dom"/>
    <property type="match status" value="1"/>
</dbReference>
<dbReference type="SMART" id="SM00490">
    <property type="entry name" value="HELICc"/>
    <property type="match status" value="1"/>
</dbReference>
<feature type="domain" description="Helicase ATP-binding" evidence="2">
    <location>
        <begin position="507"/>
        <end position="686"/>
    </location>
</feature>
<dbReference type="InterPro" id="IPR038718">
    <property type="entry name" value="SNF2-like_sf"/>
</dbReference>
<dbReference type="RefSeq" id="WP_119379991.1">
    <property type="nucleotide sequence ID" value="NZ_QWGB01000007.1"/>
</dbReference>
<dbReference type="Proteomes" id="UP000265431">
    <property type="component" value="Unassembled WGS sequence"/>
</dbReference>
<comment type="caution">
    <text evidence="4">The sequence shown here is derived from an EMBL/GenBank/DDBJ whole genome shotgun (WGS) entry which is preliminary data.</text>
</comment>
<evidence type="ECO:0000256" key="1">
    <source>
        <dbReference type="ARBA" id="ARBA00022801"/>
    </source>
</evidence>
<dbReference type="GO" id="GO:0005524">
    <property type="term" value="F:ATP binding"/>
    <property type="evidence" value="ECO:0007669"/>
    <property type="project" value="InterPro"/>
</dbReference>
<reference evidence="4 5" key="1">
    <citation type="submission" date="2018-08" db="EMBL/GenBank/DDBJ databases">
        <title>Henriciella mobilis sp. nov., isolated from seawater.</title>
        <authorList>
            <person name="Cheng H."/>
            <person name="Wu Y.-H."/>
            <person name="Xu X.-W."/>
            <person name="Guo L.-L."/>
        </authorList>
    </citation>
    <scope>NUCLEOTIDE SEQUENCE [LARGE SCALE GENOMIC DNA]</scope>
    <source>
        <strain evidence="4 5">CCUG66934</strain>
    </source>
</reference>